<dbReference type="EMBL" id="ACIO01000784">
    <property type="protein sequence ID" value="EFC95279.1"/>
    <property type="molecule type" value="Genomic_DNA"/>
</dbReference>
<organism evidence="1 2">
    <name type="scientific">Hungatella hathewayi DSM 13479</name>
    <dbReference type="NCBI Taxonomy" id="566550"/>
    <lineage>
        <taxon>Bacteria</taxon>
        <taxon>Bacillati</taxon>
        <taxon>Bacillota</taxon>
        <taxon>Clostridia</taxon>
        <taxon>Lachnospirales</taxon>
        <taxon>Lachnospiraceae</taxon>
        <taxon>Hungatella</taxon>
    </lineage>
</organism>
<evidence type="ECO:0000313" key="2">
    <source>
        <dbReference type="Proteomes" id="UP000004968"/>
    </source>
</evidence>
<gene>
    <name evidence="1" type="ORF">CLOSTHATH_06532</name>
</gene>
<evidence type="ECO:0000313" key="1">
    <source>
        <dbReference type="EMBL" id="EFC95279.1"/>
    </source>
</evidence>
<reference evidence="1 2" key="1">
    <citation type="submission" date="2010-01" db="EMBL/GenBank/DDBJ databases">
        <authorList>
            <person name="Weinstock G."/>
            <person name="Sodergren E."/>
            <person name="Clifton S."/>
            <person name="Fulton L."/>
            <person name="Fulton B."/>
            <person name="Courtney L."/>
            <person name="Fronick C."/>
            <person name="Harrison M."/>
            <person name="Strong C."/>
            <person name="Farmer C."/>
            <person name="Delahaunty K."/>
            <person name="Markovic C."/>
            <person name="Hall O."/>
            <person name="Minx P."/>
            <person name="Tomlinson C."/>
            <person name="Mitreva M."/>
            <person name="Nelson J."/>
            <person name="Hou S."/>
            <person name="Wollam A."/>
            <person name="Pepin K.H."/>
            <person name="Johnson M."/>
            <person name="Bhonagiri V."/>
            <person name="Nash W.E."/>
            <person name="Warren W."/>
            <person name="Chinwalla A."/>
            <person name="Mardis E.R."/>
            <person name="Wilson R.K."/>
        </authorList>
    </citation>
    <scope>NUCLEOTIDE SEQUENCE [LARGE SCALE GENOMIC DNA]</scope>
    <source>
        <strain evidence="1 2">DSM 13479</strain>
    </source>
</reference>
<dbReference type="AlphaFoldDB" id="D3ASC4"/>
<name>D3ASC4_9FIRM</name>
<accession>D3ASC4</accession>
<dbReference type="HOGENOM" id="CLU_3310988_0_0_9"/>
<protein>
    <submittedName>
        <fullName evidence="1">Uncharacterized protein</fullName>
    </submittedName>
</protein>
<comment type="caution">
    <text evidence="1">The sequence shown here is derived from an EMBL/GenBank/DDBJ whole genome shotgun (WGS) entry which is preliminary data.</text>
</comment>
<proteinExistence type="predicted"/>
<sequence length="39" mass="4393">MCNITKLSSLFLSLFSLPDRPLSEHGCFSGEYFSIILII</sequence>
<dbReference type="Proteomes" id="UP000004968">
    <property type="component" value="Unassembled WGS sequence"/>
</dbReference>